<organism evidence="3 4">
    <name type="scientific">Jiangella aurantiaca</name>
    <dbReference type="NCBI Taxonomy" id="2530373"/>
    <lineage>
        <taxon>Bacteria</taxon>
        <taxon>Bacillati</taxon>
        <taxon>Actinomycetota</taxon>
        <taxon>Actinomycetes</taxon>
        <taxon>Jiangellales</taxon>
        <taxon>Jiangellaceae</taxon>
        <taxon>Jiangella</taxon>
    </lineage>
</organism>
<gene>
    <name evidence="3" type="ORF">E1262_22315</name>
</gene>
<proteinExistence type="predicted"/>
<feature type="transmembrane region" description="Helical" evidence="2">
    <location>
        <begin position="64"/>
        <end position="82"/>
    </location>
</feature>
<keyword evidence="2" id="KW-0812">Transmembrane</keyword>
<keyword evidence="2" id="KW-0472">Membrane</keyword>
<comment type="caution">
    <text evidence="3">The sequence shown here is derived from an EMBL/GenBank/DDBJ whole genome shotgun (WGS) entry which is preliminary data.</text>
</comment>
<evidence type="ECO:0000256" key="2">
    <source>
        <dbReference type="SAM" id="Phobius"/>
    </source>
</evidence>
<feature type="transmembrane region" description="Helical" evidence="2">
    <location>
        <begin position="30"/>
        <end position="52"/>
    </location>
</feature>
<accession>A0A4R5A5P7</accession>
<name>A0A4R5A5P7_9ACTN</name>
<dbReference type="Pfam" id="PF19545">
    <property type="entry name" value="DUF6069"/>
    <property type="match status" value="1"/>
</dbReference>
<evidence type="ECO:0000313" key="3">
    <source>
        <dbReference type="EMBL" id="TDD66380.1"/>
    </source>
</evidence>
<reference evidence="3 4" key="1">
    <citation type="submission" date="2019-02" db="EMBL/GenBank/DDBJ databases">
        <title>Draft genome sequences of novel Actinobacteria.</title>
        <authorList>
            <person name="Sahin N."/>
            <person name="Ay H."/>
            <person name="Saygin H."/>
        </authorList>
    </citation>
    <scope>NUCLEOTIDE SEQUENCE [LARGE SCALE GENOMIC DNA]</scope>
    <source>
        <strain evidence="3 4">8K307</strain>
    </source>
</reference>
<dbReference type="InterPro" id="IPR045713">
    <property type="entry name" value="DUF6069"/>
</dbReference>
<protein>
    <submittedName>
        <fullName evidence="3">Uncharacterized protein</fullName>
    </submittedName>
</protein>
<dbReference type="EMBL" id="SMLB01000040">
    <property type="protein sequence ID" value="TDD66380.1"/>
    <property type="molecule type" value="Genomic_DNA"/>
</dbReference>
<evidence type="ECO:0000313" key="4">
    <source>
        <dbReference type="Proteomes" id="UP000295217"/>
    </source>
</evidence>
<keyword evidence="4" id="KW-1185">Reference proteome</keyword>
<keyword evidence="2" id="KW-1133">Transmembrane helix</keyword>
<dbReference type="OrthoDB" id="5008026at2"/>
<sequence>MAAAVPWAVASIAGADLEVTTGGWTMDVGLPLVLGAALGMSLAGWGLLILLWRRTGDARRTWTGIALAVLLLSLGGPLTADAPAETRVYLTLMHVAVGAVLIPGLWVAAGQGARSARKTNSRPGRSGASRTSVTR</sequence>
<feature type="transmembrane region" description="Helical" evidence="2">
    <location>
        <begin position="88"/>
        <end position="109"/>
    </location>
</feature>
<feature type="region of interest" description="Disordered" evidence="1">
    <location>
        <begin position="116"/>
        <end position="135"/>
    </location>
</feature>
<evidence type="ECO:0000256" key="1">
    <source>
        <dbReference type="SAM" id="MobiDB-lite"/>
    </source>
</evidence>
<dbReference type="Proteomes" id="UP000295217">
    <property type="component" value="Unassembled WGS sequence"/>
</dbReference>
<dbReference type="AlphaFoldDB" id="A0A4R5A5P7"/>